<evidence type="ECO:0000313" key="2">
    <source>
        <dbReference type="Proteomes" id="UP000294564"/>
    </source>
</evidence>
<comment type="caution">
    <text evidence="1">The sequence shown here is derived from an EMBL/GenBank/DDBJ whole genome shotgun (WGS) entry which is preliminary data.</text>
</comment>
<protein>
    <submittedName>
        <fullName evidence="1">Uncharacterized protein</fullName>
    </submittedName>
</protein>
<organism evidence="1 2">
    <name type="scientific">Tenacibaculum skagerrakense</name>
    <dbReference type="NCBI Taxonomy" id="186571"/>
    <lineage>
        <taxon>Bacteria</taxon>
        <taxon>Pseudomonadati</taxon>
        <taxon>Bacteroidota</taxon>
        <taxon>Flavobacteriia</taxon>
        <taxon>Flavobacteriales</taxon>
        <taxon>Flavobacteriaceae</taxon>
        <taxon>Tenacibaculum</taxon>
    </lineage>
</organism>
<dbReference type="RefSeq" id="WP_132794976.1">
    <property type="nucleotide sequence ID" value="NZ_SLXM01000006.1"/>
</dbReference>
<name>A0A4R2NR70_9FLAO</name>
<proteinExistence type="predicted"/>
<reference evidence="1 2" key="1">
    <citation type="submission" date="2019-03" db="EMBL/GenBank/DDBJ databases">
        <title>Genomic Encyclopedia of Type Strains, Phase IV (KMG-IV): sequencing the most valuable type-strain genomes for metagenomic binning, comparative biology and taxonomic classification.</title>
        <authorList>
            <person name="Goeker M."/>
        </authorList>
    </citation>
    <scope>NUCLEOTIDE SEQUENCE [LARGE SCALE GENOMIC DNA]</scope>
    <source>
        <strain evidence="1 2">DSM 14836</strain>
    </source>
</reference>
<dbReference type="EMBL" id="SLXM01000006">
    <property type="protein sequence ID" value="TCP24297.1"/>
    <property type="molecule type" value="Genomic_DNA"/>
</dbReference>
<dbReference type="OrthoDB" id="787755at2"/>
<evidence type="ECO:0000313" key="1">
    <source>
        <dbReference type="EMBL" id="TCP24297.1"/>
    </source>
</evidence>
<gene>
    <name evidence="1" type="ORF">EV195_106102</name>
</gene>
<dbReference type="Proteomes" id="UP000294564">
    <property type="component" value="Unassembled WGS sequence"/>
</dbReference>
<accession>A0A4R2NR70</accession>
<keyword evidence="2" id="KW-1185">Reference proteome</keyword>
<dbReference type="AlphaFoldDB" id="A0A4R2NR70"/>
<sequence>MQGTKTLAGYDMVLALSQNTINYQFSQLHKRNIIHKKWGVLGGKTDDNKNFHITDQDANFKQKINAWIAIQKDIEKARKDNNWTEIGNLMSKVKSDNLNFRFGWEAVLLAPEVSFIKDNTKEVFLELQFKSGKLYFREEETKAVSVFDLKDVLYAFKVPIGQLKISKENMILDAGESAKKIIRESGLSDEDFTIQSLFLQFENANISSFDRSKSKLPTGSDEAFQNAIENYFNMTIAGSDNPYVLGYGIQRKKIKATEKAMFQPTSLAFSTSYSIKNKQPGVFSALNFLMMLNDTKPPSSTTAGILPQSLIELGKDISSSTDGVFSIQQSHFNTYLNSLDAYVQSTFTNLEGVTLVHGFENGVMKLEKKDKHIDDTIDTLYTITKEYVKNTDDNSGIKVRYKIEIHITVVVKAWFVKVGEITLSTNGQYTKGDVKSKGSVGYLDFTIKSGKTGRFDLMHELTKPSIAYDENPNYFEGGFWKVFSHILLLIFAWVLAIIDAIVTQIAVDLGKDSASSSSALIDTLNDIDVLNQTNKVILPLGRVYAFKNLRMDAEHDIVAYDIAYAPVIEKQ</sequence>